<protein>
    <submittedName>
        <fullName evidence="1">Uncharacterized protein</fullName>
    </submittedName>
</protein>
<evidence type="ECO:0000313" key="2">
    <source>
        <dbReference type="Proteomes" id="UP001062846"/>
    </source>
</evidence>
<keyword evidence="2" id="KW-1185">Reference proteome</keyword>
<evidence type="ECO:0000313" key="1">
    <source>
        <dbReference type="EMBL" id="KAI8537949.1"/>
    </source>
</evidence>
<dbReference type="EMBL" id="CM046396">
    <property type="protein sequence ID" value="KAI8537949.1"/>
    <property type="molecule type" value="Genomic_DNA"/>
</dbReference>
<organism evidence="1 2">
    <name type="scientific">Rhododendron molle</name>
    <name type="common">Chinese azalea</name>
    <name type="synonym">Azalea mollis</name>
    <dbReference type="NCBI Taxonomy" id="49168"/>
    <lineage>
        <taxon>Eukaryota</taxon>
        <taxon>Viridiplantae</taxon>
        <taxon>Streptophyta</taxon>
        <taxon>Embryophyta</taxon>
        <taxon>Tracheophyta</taxon>
        <taxon>Spermatophyta</taxon>
        <taxon>Magnoliopsida</taxon>
        <taxon>eudicotyledons</taxon>
        <taxon>Gunneridae</taxon>
        <taxon>Pentapetalae</taxon>
        <taxon>asterids</taxon>
        <taxon>Ericales</taxon>
        <taxon>Ericaceae</taxon>
        <taxon>Ericoideae</taxon>
        <taxon>Rhodoreae</taxon>
        <taxon>Rhododendron</taxon>
    </lineage>
</organism>
<sequence>MLQNIFTTSSSLVSEVDRIFLARRYFTSSMLLTSSFIKLMYAINSFMSISLLKINSCATIGLIFSTSWSSSFPWWYGSIETTLGSKYSFSSFQIVSVLFKFDFRCGYVLLDFMIASIMTPNVWFDVVAVGA</sequence>
<comment type="caution">
    <text evidence="1">The sequence shown here is derived from an EMBL/GenBank/DDBJ whole genome shotgun (WGS) entry which is preliminary data.</text>
</comment>
<accession>A0ACC0MBJ6</accession>
<reference evidence="1" key="1">
    <citation type="submission" date="2022-02" db="EMBL/GenBank/DDBJ databases">
        <title>Plant Genome Project.</title>
        <authorList>
            <person name="Zhang R.-G."/>
        </authorList>
    </citation>
    <scope>NUCLEOTIDE SEQUENCE</scope>
    <source>
        <strain evidence="1">AT1</strain>
    </source>
</reference>
<gene>
    <name evidence="1" type="ORF">RHMOL_Rhmol09G0063300</name>
</gene>
<name>A0ACC0MBJ6_RHOML</name>
<dbReference type="Proteomes" id="UP001062846">
    <property type="component" value="Chromosome 9"/>
</dbReference>
<proteinExistence type="predicted"/>